<accession>A6GDH9</accession>
<organism evidence="2 3">
    <name type="scientific">Plesiocystis pacifica SIR-1</name>
    <dbReference type="NCBI Taxonomy" id="391625"/>
    <lineage>
        <taxon>Bacteria</taxon>
        <taxon>Pseudomonadati</taxon>
        <taxon>Myxococcota</taxon>
        <taxon>Polyangia</taxon>
        <taxon>Nannocystales</taxon>
        <taxon>Nannocystaceae</taxon>
        <taxon>Plesiocystis</taxon>
    </lineage>
</organism>
<dbReference type="AlphaFoldDB" id="A6GDH9"/>
<gene>
    <name evidence="2" type="ORF">PPSIR1_41454</name>
</gene>
<dbReference type="EMBL" id="ABCS01000073">
    <property type="protein sequence ID" value="EDM76091.1"/>
    <property type="molecule type" value="Genomic_DNA"/>
</dbReference>
<dbReference type="SUPFAM" id="SSF52540">
    <property type="entry name" value="P-loop containing nucleoside triphosphate hydrolases"/>
    <property type="match status" value="1"/>
</dbReference>
<name>A6GDH9_9BACT</name>
<evidence type="ECO:0000259" key="1">
    <source>
        <dbReference type="Pfam" id="PF13401"/>
    </source>
</evidence>
<dbReference type="STRING" id="391625.PPSIR1_41454"/>
<evidence type="ECO:0000313" key="2">
    <source>
        <dbReference type="EMBL" id="EDM76091.1"/>
    </source>
</evidence>
<feature type="domain" description="ORC1/DEAH AAA+ ATPase" evidence="1">
    <location>
        <begin position="44"/>
        <end position="168"/>
    </location>
</feature>
<proteinExistence type="predicted"/>
<dbReference type="Proteomes" id="UP000005801">
    <property type="component" value="Unassembled WGS sequence"/>
</dbReference>
<dbReference type="Gene3D" id="3.40.50.300">
    <property type="entry name" value="P-loop containing nucleotide triphosphate hydrolases"/>
    <property type="match status" value="1"/>
</dbReference>
<comment type="caution">
    <text evidence="2">The sequence shown here is derived from an EMBL/GenBank/DDBJ whole genome shotgun (WGS) entry which is preliminary data.</text>
</comment>
<dbReference type="Pfam" id="PF13401">
    <property type="entry name" value="AAA_22"/>
    <property type="match status" value="1"/>
</dbReference>
<sequence>MTNLNPASLRPDEHVNRDREAQWLKSGLTAFLRAQSPLSGDAFCVLGDKGMGKSLLTRKVFDDLRRTHAATVLLLEVDCRPLRNQRHVYREIGRRLVDELGYRTSVPSALKAAARSFGQLARFETLSLSEAHEQLIGNKIELGLESGEMRLFGWLRTRLNIGLERSSQVIRSLQGKVQVDGPQLQEALFALLHDIVTQTELRVVVHLDNLEELNHEAMLDESTRELVRADVEALLHLSEAPMALVLTMRTYYSSVLTRRIQRRQTLRPLGVEDHLEIFRRRAAMEPTDIQRALEDPSLDAGLSRLAAEARTPLAFLEWTRYLLEEGRLDEEEPLEVLRARLDSHYAQIAPFIPKVASLFDSLEEVVPFEAIHRACDGRDVTVRQLQELQVILPRNYWDPQDFLLDPQLGFLLASAFTSS</sequence>
<keyword evidence="3" id="KW-1185">Reference proteome</keyword>
<reference evidence="2 3" key="1">
    <citation type="submission" date="2007-06" db="EMBL/GenBank/DDBJ databases">
        <authorList>
            <person name="Shimkets L."/>
            <person name="Ferriera S."/>
            <person name="Johnson J."/>
            <person name="Kravitz S."/>
            <person name="Beeson K."/>
            <person name="Sutton G."/>
            <person name="Rogers Y.-H."/>
            <person name="Friedman R."/>
            <person name="Frazier M."/>
            <person name="Venter J.C."/>
        </authorList>
    </citation>
    <scope>NUCLEOTIDE SEQUENCE [LARGE SCALE GENOMIC DNA]</scope>
    <source>
        <strain evidence="2 3">SIR-1</strain>
    </source>
</reference>
<evidence type="ECO:0000313" key="3">
    <source>
        <dbReference type="Proteomes" id="UP000005801"/>
    </source>
</evidence>
<dbReference type="InterPro" id="IPR027417">
    <property type="entry name" value="P-loop_NTPase"/>
</dbReference>
<dbReference type="InterPro" id="IPR049945">
    <property type="entry name" value="AAA_22"/>
</dbReference>
<protein>
    <recommendedName>
        <fullName evidence="1">ORC1/DEAH AAA+ ATPase domain-containing protein</fullName>
    </recommendedName>
</protein>